<evidence type="ECO:0000313" key="8">
    <source>
        <dbReference type="Proteomes" id="UP000639504"/>
    </source>
</evidence>
<dbReference type="RefSeq" id="WP_196182717.1">
    <property type="nucleotide sequence ID" value="NZ_JADLJW010000004.1"/>
</dbReference>
<dbReference type="Proteomes" id="UP000639504">
    <property type="component" value="Unassembled WGS sequence"/>
</dbReference>
<dbReference type="PIRSF" id="PIRSF006278">
    <property type="entry name" value="ACCD_DCysDesulf"/>
    <property type="match status" value="1"/>
</dbReference>
<evidence type="ECO:0000256" key="3">
    <source>
        <dbReference type="ARBA" id="ARBA00022898"/>
    </source>
</evidence>
<dbReference type="PANTHER" id="PTHR43780:SF2">
    <property type="entry name" value="1-AMINOCYCLOPROPANE-1-CARBOXYLATE DEAMINASE-RELATED"/>
    <property type="match status" value="1"/>
</dbReference>
<dbReference type="EMBL" id="JADLKB010000007">
    <property type="protein sequence ID" value="MBF8735511.1"/>
    <property type="molecule type" value="Genomic_DNA"/>
</dbReference>
<reference evidence="7" key="1">
    <citation type="submission" date="2020-10" db="EMBL/GenBank/DDBJ databases">
        <title>Genome sequences of Pseudomonas isolates.</title>
        <authorList>
            <person name="Wessels L."/>
            <person name="Reich F."/>
            <person name="Hammerl J."/>
        </authorList>
    </citation>
    <scope>NUCLEOTIDE SEQUENCE</scope>
    <source>
        <strain evidence="7">20-MO00640-0</strain>
    </source>
</reference>
<organism evidence="7 8">
    <name type="scientific">Pseudomonas putida</name>
    <name type="common">Arthrobacter siderocapsulatus</name>
    <dbReference type="NCBI Taxonomy" id="303"/>
    <lineage>
        <taxon>Bacteria</taxon>
        <taxon>Pseudomonadati</taxon>
        <taxon>Pseudomonadota</taxon>
        <taxon>Gammaproteobacteria</taxon>
        <taxon>Pseudomonadales</taxon>
        <taxon>Pseudomonadaceae</taxon>
        <taxon>Pseudomonas</taxon>
    </lineage>
</organism>
<dbReference type="SUPFAM" id="SSF53686">
    <property type="entry name" value="Tryptophan synthase beta subunit-like PLP-dependent enzymes"/>
    <property type="match status" value="1"/>
</dbReference>
<evidence type="ECO:0000256" key="4">
    <source>
        <dbReference type="PIRSR" id="PIRSR006278-1"/>
    </source>
</evidence>
<evidence type="ECO:0000256" key="5">
    <source>
        <dbReference type="PIRSR" id="PIRSR006278-2"/>
    </source>
</evidence>
<dbReference type="InterPro" id="IPR001926">
    <property type="entry name" value="TrpB-like_PALP"/>
</dbReference>
<dbReference type="Gene3D" id="3.40.50.1100">
    <property type="match status" value="2"/>
</dbReference>
<feature type="modified residue" description="N6-(pyridoxal phosphate)lysine" evidence="5">
    <location>
        <position position="58"/>
    </location>
</feature>
<dbReference type="GO" id="GO:0019148">
    <property type="term" value="F:D-cysteine desulfhydrase activity"/>
    <property type="evidence" value="ECO:0007669"/>
    <property type="project" value="TreeGrafter"/>
</dbReference>
<evidence type="ECO:0000256" key="1">
    <source>
        <dbReference type="ARBA" id="ARBA00001933"/>
    </source>
</evidence>
<evidence type="ECO:0000256" key="2">
    <source>
        <dbReference type="ARBA" id="ARBA00008639"/>
    </source>
</evidence>
<feature type="active site" description="Nucleophile" evidence="4">
    <location>
        <position position="85"/>
    </location>
</feature>
<protein>
    <submittedName>
        <fullName evidence="7">D-cysteine desulfhydrase family protein</fullName>
    </submittedName>
</protein>
<gene>
    <name evidence="7" type="ORF">IR015_08830</name>
</gene>
<comment type="cofactor">
    <cofactor evidence="1">
        <name>pyridoxal 5'-phosphate</name>
        <dbReference type="ChEBI" id="CHEBI:597326"/>
    </cofactor>
</comment>
<keyword evidence="3 5" id="KW-0663">Pyridoxal phosphate</keyword>
<comment type="similarity">
    <text evidence="2">Belongs to the ACC deaminase/D-cysteine desulfhydrase family.</text>
</comment>
<accession>A0AAW4BQ99</accession>
<evidence type="ECO:0000313" key="7">
    <source>
        <dbReference type="EMBL" id="MBF8735511.1"/>
    </source>
</evidence>
<comment type="caution">
    <text evidence="7">The sequence shown here is derived from an EMBL/GenBank/DDBJ whole genome shotgun (WGS) entry which is preliminary data.</text>
</comment>
<evidence type="ECO:0000259" key="6">
    <source>
        <dbReference type="Pfam" id="PF00291"/>
    </source>
</evidence>
<name>A0AAW4BQ99_PSEPU</name>
<dbReference type="InterPro" id="IPR036052">
    <property type="entry name" value="TrpB-like_PALP_sf"/>
</dbReference>
<dbReference type="InterPro" id="IPR027278">
    <property type="entry name" value="ACCD_DCysDesulf"/>
</dbReference>
<feature type="domain" description="Tryptophan synthase beta chain-like PALP" evidence="6">
    <location>
        <begin position="14"/>
        <end position="328"/>
    </location>
</feature>
<sequence>MAPLHSLLDHFPQISLLDRPTPIQRLEGLERSLGLVKRGIKLFAKRDDYMALGGGGNKLRKLEFHLGEALRDKVDVVVTMGGLQSNHARLTAAACAKLGMRCELVLGRAVPRDDEEYEHNGNMLLDALFGAVVHIVPEGFTTASWADTRAQELQMQGCKVKVIPTGGSTAVGCLGYAKAALEIARQEASLGLQFTHMAMANGSSGTHAGMAAGFAAMGRAPGFIKSFAVLAEAPESHRRTLELTRQTLELLGSEQVIEPSMIAVDGAHRGAGYGVPTKAMLSALQLMARSEGLLLDPVYSGKAFAGLVADLESGLYAQGDNILLLMTGGAPGIFAYRSALQGA</sequence>
<dbReference type="AlphaFoldDB" id="A0AAW4BQ99"/>
<dbReference type="PANTHER" id="PTHR43780">
    <property type="entry name" value="1-AMINOCYCLOPROPANE-1-CARBOXYLATE DEAMINASE-RELATED"/>
    <property type="match status" value="1"/>
</dbReference>
<dbReference type="Pfam" id="PF00291">
    <property type="entry name" value="PALP"/>
    <property type="match status" value="1"/>
</dbReference>
<proteinExistence type="inferred from homology"/>